<dbReference type="AlphaFoldDB" id="A0A1H5XX07"/>
<proteinExistence type="predicted"/>
<accession>A0A1H5XX07</accession>
<gene>
    <name evidence="1" type="ORF">SAMN04489712_103452</name>
</gene>
<dbReference type="InterPro" id="IPR026337">
    <property type="entry name" value="AKG_HExxH"/>
</dbReference>
<keyword evidence="2" id="KW-1185">Reference proteome</keyword>
<sequence>MIGPLRIPASAFRSLAAGRGDAAAMEMLRRGQLSRHKLRLHALWGLVLERRRSLGSGLALIESGFELLSEVEGRRPAEVAEVLLYPHVTAWSAACLRGLVDQGTPQAEADLAHVCNIAVAAALRAGLDVDAEVAVRGGVAALPTLGCAQVGPDDFHGTAKVRSGSGGVEISTGHRTVVTSADPHADVPGWHGIRVLRCTHGRRTLRLPLDDVDPYRDDARLGPAPRLPETAVGAWQRALDGAWSILATRHQERADTMAAMLTALVPLATQGGRRGLSATSAEAFGAVAITPPGDALLFAESLVHEFQHVKLCALLDLVRLYDDDPRECFYSPWRDDPRPLGGLLQGAYAYLGVTEFWAGQREALSDGDAAFADYALALWRTRTLHTIDFLAGSDRLTEDGARFVAGMRAALLGLPQAPVGRLAGDLAAESFDDHVLTWRLRHLRPDPGALDRIAAAWPSGSAGPLTGPPRPAPVDQLPGMRGARFELRGLRLRDPSGFRSIGRDRWPGAGAEAADLALVRGDVGTALEGYRAHLAAGSSDPEAWAGLALAARRVGDEAAVALRTAPEVVAGAHGRIGERTGALPDPLDLARRLTPVIGHITQDWTVDHLALPRT</sequence>
<evidence type="ECO:0000313" key="2">
    <source>
        <dbReference type="Proteomes" id="UP000236723"/>
    </source>
</evidence>
<dbReference type="Proteomes" id="UP000236723">
    <property type="component" value="Unassembled WGS sequence"/>
</dbReference>
<dbReference type="EMBL" id="FNVO01000003">
    <property type="protein sequence ID" value="SEG16329.1"/>
    <property type="molecule type" value="Genomic_DNA"/>
</dbReference>
<dbReference type="OrthoDB" id="796761at2"/>
<organism evidence="1 2">
    <name type="scientific">Thermomonospora echinospora</name>
    <dbReference type="NCBI Taxonomy" id="1992"/>
    <lineage>
        <taxon>Bacteria</taxon>
        <taxon>Bacillati</taxon>
        <taxon>Actinomycetota</taxon>
        <taxon>Actinomycetes</taxon>
        <taxon>Streptosporangiales</taxon>
        <taxon>Thermomonosporaceae</taxon>
        <taxon>Thermomonospora</taxon>
    </lineage>
</organism>
<dbReference type="NCBIfam" id="TIGR04267">
    <property type="entry name" value="mod_HExxH"/>
    <property type="match status" value="1"/>
</dbReference>
<reference evidence="2" key="1">
    <citation type="submission" date="2016-10" db="EMBL/GenBank/DDBJ databases">
        <authorList>
            <person name="Varghese N."/>
            <person name="Submissions S."/>
        </authorList>
    </citation>
    <scope>NUCLEOTIDE SEQUENCE [LARGE SCALE GENOMIC DNA]</scope>
    <source>
        <strain evidence="2">DSM 43163</strain>
    </source>
</reference>
<name>A0A1H5XX07_9ACTN</name>
<evidence type="ECO:0000313" key="1">
    <source>
        <dbReference type="EMBL" id="SEG16329.1"/>
    </source>
</evidence>
<protein>
    <submittedName>
        <fullName evidence="1">HEXXH motif-containing protein</fullName>
    </submittedName>
</protein>
<dbReference type="RefSeq" id="WP_103937362.1">
    <property type="nucleotide sequence ID" value="NZ_FNVO01000003.1"/>
</dbReference>